<evidence type="ECO:0000256" key="6">
    <source>
        <dbReference type="ARBA" id="ARBA00037589"/>
    </source>
</evidence>
<comment type="catalytic activity">
    <reaction evidence="8 9">
        <text>hydroxymethylbilane = uroporphyrinogen III + H2O</text>
        <dbReference type="Rhea" id="RHEA:18965"/>
        <dbReference type="ChEBI" id="CHEBI:15377"/>
        <dbReference type="ChEBI" id="CHEBI:57308"/>
        <dbReference type="ChEBI" id="CHEBI:57845"/>
        <dbReference type="EC" id="4.2.1.75"/>
    </reaction>
</comment>
<gene>
    <name evidence="11" type="ORF">Xsto_00798</name>
</gene>
<evidence type="ECO:0000256" key="3">
    <source>
        <dbReference type="ARBA" id="ARBA00013109"/>
    </source>
</evidence>
<evidence type="ECO:0000313" key="12">
    <source>
        <dbReference type="Proteomes" id="UP000222366"/>
    </source>
</evidence>
<dbReference type="CDD" id="cd06578">
    <property type="entry name" value="HemD"/>
    <property type="match status" value="1"/>
</dbReference>
<dbReference type="UniPathway" id="UPA00251">
    <property type="reaction ID" value="UER00320"/>
</dbReference>
<dbReference type="PANTHER" id="PTHR38042:SF1">
    <property type="entry name" value="UROPORPHYRINOGEN-III SYNTHASE, CHLOROPLASTIC"/>
    <property type="match status" value="1"/>
</dbReference>
<comment type="function">
    <text evidence="6 9">Catalyzes cyclization of the linear tetrapyrrole, hydroxymethylbilane, to the macrocyclic uroporphyrinogen III.</text>
</comment>
<evidence type="ECO:0000256" key="7">
    <source>
        <dbReference type="ARBA" id="ARBA00040167"/>
    </source>
</evidence>
<dbReference type="NCBIfam" id="NF004582">
    <property type="entry name" value="PRK05928.1-1"/>
    <property type="match status" value="1"/>
</dbReference>
<dbReference type="GO" id="GO:0006782">
    <property type="term" value="P:protoporphyrinogen IX biosynthetic process"/>
    <property type="evidence" value="ECO:0007669"/>
    <property type="project" value="UniProtKB-UniRule"/>
</dbReference>
<sequence>MSILITRPAPAGEELVNRLTAAGKTAFSAPLISIHPGADLPLLSHKLQRLTAGDFVFLLSKNAVHYACEQLGQDSLSWSDRLSYYGIGKSTSQFFHQKTGKNILWPEQGETSEDLLQLPSLQQVENKKVLLLRGNGGREVIASTLRARGAEVDYCECYARRAVKYHSAEFSHYWQRCGIKTLVVTSGEMLRLLYNLVIEGDSAEGNANDSSNSKAWLLNCRLIVVSERLASIARTLGWQVIKVAKSADNDALMQALE</sequence>
<evidence type="ECO:0000259" key="10">
    <source>
        <dbReference type="Pfam" id="PF02602"/>
    </source>
</evidence>
<comment type="similarity">
    <text evidence="2 9">Belongs to the uroporphyrinogen-III synthase family.</text>
</comment>
<dbReference type="GO" id="GO:0004852">
    <property type="term" value="F:uroporphyrinogen-III synthase activity"/>
    <property type="evidence" value="ECO:0007669"/>
    <property type="project" value="UniProtKB-UniRule"/>
</dbReference>
<dbReference type="SUPFAM" id="SSF69618">
    <property type="entry name" value="HemD-like"/>
    <property type="match status" value="1"/>
</dbReference>
<evidence type="ECO:0000256" key="1">
    <source>
        <dbReference type="ARBA" id="ARBA00004772"/>
    </source>
</evidence>
<evidence type="ECO:0000256" key="2">
    <source>
        <dbReference type="ARBA" id="ARBA00008133"/>
    </source>
</evidence>
<proteinExistence type="inferred from homology"/>
<evidence type="ECO:0000313" key="11">
    <source>
        <dbReference type="EMBL" id="PHM66781.1"/>
    </source>
</evidence>
<protein>
    <recommendedName>
        <fullName evidence="7 9">Uroporphyrinogen-III synthase</fullName>
        <ecNumber evidence="3 9">4.2.1.75</ecNumber>
    </recommendedName>
</protein>
<reference evidence="11 12" key="1">
    <citation type="journal article" date="2017" name="Nat. Microbiol.">
        <title>Natural product diversity associated with the nematode symbionts Photorhabdus and Xenorhabdus.</title>
        <authorList>
            <person name="Tobias N.J."/>
            <person name="Wolff H."/>
            <person name="Djahanschiri B."/>
            <person name="Grundmann F."/>
            <person name="Kronenwerth M."/>
            <person name="Shi Y.M."/>
            <person name="Simonyi S."/>
            <person name="Grun P."/>
            <person name="Shapiro-Ilan D."/>
            <person name="Pidot S.J."/>
            <person name="Stinear T.P."/>
            <person name="Ebersberger I."/>
            <person name="Bode H.B."/>
        </authorList>
    </citation>
    <scope>NUCLEOTIDE SEQUENCE [LARGE SCALE GENOMIC DNA]</scope>
    <source>
        <strain evidence="11 12">DSM 17904</strain>
    </source>
</reference>
<dbReference type="Gene3D" id="3.40.50.10090">
    <property type="match status" value="2"/>
</dbReference>
<comment type="caution">
    <text evidence="11">The sequence shown here is derived from an EMBL/GenBank/DDBJ whole genome shotgun (WGS) entry which is preliminary data.</text>
</comment>
<evidence type="ECO:0000256" key="4">
    <source>
        <dbReference type="ARBA" id="ARBA00023239"/>
    </source>
</evidence>
<evidence type="ECO:0000256" key="5">
    <source>
        <dbReference type="ARBA" id="ARBA00023244"/>
    </source>
</evidence>
<accession>A0A2D0KTQ1</accession>
<dbReference type="EMBL" id="NJAJ01000006">
    <property type="protein sequence ID" value="PHM66781.1"/>
    <property type="molecule type" value="Genomic_DNA"/>
</dbReference>
<keyword evidence="4 9" id="KW-0456">Lyase</keyword>
<dbReference type="PANTHER" id="PTHR38042">
    <property type="entry name" value="UROPORPHYRINOGEN-III SYNTHASE, CHLOROPLASTIC"/>
    <property type="match status" value="1"/>
</dbReference>
<dbReference type="InterPro" id="IPR039793">
    <property type="entry name" value="UROS/Hem4"/>
</dbReference>
<organism evidence="11 12">
    <name type="scientific">Xenorhabdus stockiae</name>
    <dbReference type="NCBI Taxonomy" id="351614"/>
    <lineage>
        <taxon>Bacteria</taxon>
        <taxon>Pseudomonadati</taxon>
        <taxon>Pseudomonadota</taxon>
        <taxon>Gammaproteobacteria</taxon>
        <taxon>Enterobacterales</taxon>
        <taxon>Morganellaceae</taxon>
        <taxon>Xenorhabdus</taxon>
    </lineage>
</organism>
<keyword evidence="12" id="KW-1185">Reference proteome</keyword>
<dbReference type="RefSeq" id="WP_099124153.1">
    <property type="nucleotide sequence ID" value="NZ_CAWNRH010000137.1"/>
</dbReference>
<dbReference type="GO" id="GO:0006780">
    <property type="term" value="P:uroporphyrinogen III biosynthetic process"/>
    <property type="evidence" value="ECO:0007669"/>
    <property type="project" value="UniProtKB-UniRule"/>
</dbReference>
<dbReference type="Pfam" id="PF02602">
    <property type="entry name" value="HEM4"/>
    <property type="match status" value="1"/>
</dbReference>
<name>A0A2D0KTQ1_9GAMM</name>
<dbReference type="AlphaFoldDB" id="A0A2D0KTQ1"/>
<evidence type="ECO:0000256" key="9">
    <source>
        <dbReference type="RuleBase" id="RU366031"/>
    </source>
</evidence>
<comment type="pathway">
    <text evidence="1 9">Porphyrin-containing compound metabolism; protoporphyrin-IX biosynthesis; coproporphyrinogen-III from 5-aminolevulinate: step 3/4.</text>
</comment>
<feature type="domain" description="Tetrapyrrole biosynthesis uroporphyrinogen III synthase" evidence="10">
    <location>
        <begin position="14"/>
        <end position="253"/>
    </location>
</feature>
<dbReference type="InterPro" id="IPR003754">
    <property type="entry name" value="4pyrrol_synth_uPrphyn_synth"/>
</dbReference>
<dbReference type="EC" id="4.2.1.75" evidence="3 9"/>
<dbReference type="Proteomes" id="UP000222366">
    <property type="component" value="Unassembled WGS sequence"/>
</dbReference>
<keyword evidence="5 9" id="KW-0627">Porphyrin biosynthesis</keyword>
<evidence type="ECO:0000256" key="8">
    <source>
        <dbReference type="ARBA" id="ARBA00048617"/>
    </source>
</evidence>
<dbReference type="InterPro" id="IPR036108">
    <property type="entry name" value="4pyrrol_syn_uPrphyn_synt_sf"/>
</dbReference>